<feature type="domain" description="Tyr recombinase" evidence="5">
    <location>
        <begin position="163"/>
        <end position="352"/>
    </location>
</feature>
<dbReference type="GO" id="GO:0003677">
    <property type="term" value="F:DNA binding"/>
    <property type="evidence" value="ECO:0007669"/>
    <property type="project" value="UniProtKB-KW"/>
</dbReference>
<gene>
    <name evidence="6" type="ORF">FC21_GL000918</name>
</gene>
<dbReference type="AlphaFoldDB" id="A0A0R1V0K5"/>
<evidence type="ECO:0000313" key="6">
    <source>
        <dbReference type="EMBL" id="KRL96546.1"/>
    </source>
</evidence>
<evidence type="ECO:0000313" key="7">
    <source>
        <dbReference type="Proteomes" id="UP000051084"/>
    </source>
</evidence>
<evidence type="ECO:0000259" key="5">
    <source>
        <dbReference type="PROSITE" id="PS51898"/>
    </source>
</evidence>
<dbReference type="EMBL" id="AZGC01000003">
    <property type="protein sequence ID" value="KRL96546.1"/>
    <property type="molecule type" value="Genomic_DNA"/>
</dbReference>
<comment type="caution">
    <text evidence="6">The sequence shown here is derived from an EMBL/GenBank/DDBJ whole genome shotgun (WGS) entry which is preliminary data.</text>
</comment>
<dbReference type="InterPro" id="IPR028259">
    <property type="entry name" value="AP2-like_int_N"/>
</dbReference>
<dbReference type="InterPro" id="IPR010998">
    <property type="entry name" value="Integrase_recombinase_N"/>
</dbReference>
<dbReference type="GO" id="GO:0006310">
    <property type="term" value="P:DNA recombination"/>
    <property type="evidence" value="ECO:0007669"/>
    <property type="project" value="UniProtKB-KW"/>
</dbReference>
<keyword evidence="2" id="KW-0229">DNA integration</keyword>
<dbReference type="GO" id="GO:0015074">
    <property type="term" value="P:DNA integration"/>
    <property type="evidence" value="ECO:0007669"/>
    <property type="project" value="UniProtKB-KW"/>
</dbReference>
<dbReference type="OrthoDB" id="9803188at2"/>
<dbReference type="Gene3D" id="1.10.150.130">
    <property type="match status" value="1"/>
</dbReference>
<dbReference type="PATRIC" id="fig|1423742.4.peg.955"/>
<keyword evidence="4" id="KW-0233">DNA recombination</keyword>
<dbReference type="InterPro" id="IPR011010">
    <property type="entry name" value="DNA_brk_join_enz"/>
</dbReference>
<proteinExistence type="inferred from homology"/>
<dbReference type="PANTHER" id="PTHR30629">
    <property type="entry name" value="PROPHAGE INTEGRASE"/>
    <property type="match status" value="1"/>
</dbReference>
<evidence type="ECO:0000256" key="3">
    <source>
        <dbReference type="ARBA" id="ARBA00023125"/>
    </source>
</evidence>
<evidence type="ECO:0000256" key="4">
    <source>
        <dbReference type="ARBA" id="ARBA00023172"/>
    </source>
</evidence>
<evidence type="ECO:0000256" key="1">
    <source>
        <dbReference type="ARBA" id="ARBA00008857"/>
    </source>
</evidence>
<sequence>MYIRKTNNGKYQAIAQYRDNDGKRHQKSAGIFKTKKEAKEKASKLENEFASLNMSLNDISLYDYYIRWYKIYKVATVGEVAQRHYIRLSKFIRQYFNDTKLVNIRRSDYQQFINWYGSNHARESVAKLNRAVRACVASAIADDVIAKDFTFNVQIAYNKDKRRKVEYLNHDEIDQLIKAVKTKLVRYNTSRYMIYTAILTGMRKAEIQALTWKDIDFLHGTITVNKSWDERKKCFKETKTQASNRVIKVNQELLATIKELRANNSNMVFTNVFNTIPTSNALNKCLREIMTDAGIVKSNFVFHSLRHVHVAYLLSQGVPIEAISKRLGHSNISITLNYYTYLIDEYKNKNDDEIVAKLSQIV</sequence>
<dbReference type="PROSITE" id="PS51898">
    <property type="entry name" value="TYR_RECOMBINASE"/>
    <property type="match status" value="1"/>
</dbReference>
<keyword evidence="3" id="KW-0238">DNA-binding</keyword>
<dbReference type="SUPFAM" id="SSF56349">
    <property type="entry name" value="DNA breaking-rejoining enzymes"/>
    <property type="match status" value="1"/>
</dbReference>
<reference evidence="6 7" key="1">
    <citation type="journal article" date="2015" name="Genome Announc.">
        <title>Expanding the biotechnology potential of lactobacilli through comparative genomics of 213 strains and associated genera.</title>
        <authorList>
            <person name="Sun Z."/>
            <person name="Harris H.M."/>
            <person name="McCann A."/>
            <person name="Guo C."/>
            <person name="Argimon S."/>
            <person name="Zhang W."/>
            <person name="Yang X."/>
            <person name="Jeffery I.B."/>
            <person name="Cooney J.C."/>
            <person name="Kagawa T.F."/>
            <person name="Liu W."/>
            <person name="Song Y."/>
            <person name="Salvetti E."/>
            <person name="Wrobel A."/>
            <person name="Rasinkangas P."/>
            <person name="Parkhill J."/>
            <person name="Rea M.C."/>
            <person name="O'Sullivan O."/>
            <person name="Ritari J."/>
            <person name="Douillard F.P."/>
            <person name="Paul Ross R."/>
            <person name="Yang R."/>
            <person name="Briner A.E."/>
            <person name="Felis G.E."/>
            <person name="de Vos W.M."/>
            <person name="Barrangou R."/>
            <person name="Klaenhammer T.R."/>
            <person name="Caufield P.W."/>
            <person name="Cui Y."/>
            <person name="Zhang H."/>
            <person name="O'Toole P.W."/>
        </authorList>
    </citation>
    <scope>NUCLEOTIDE SEQUENCE [LARGE SCALE GENOMIC DNA]</scope>
    <source>
        <strain evidence="6 7">DSM 18793</strain>
    </source>
</reference>
<keyword evidence="7" id="KW-1185">Reference proteome</keyword>
<dbReference type="PANTHER" id="PTHR30629:SF6">
    <property type="entry name" value="PROPHAGE INTEGRASE INTA-RELATED"/>
    <property type="match status" value="1"/>
</dbReference>
<evidence type="ECO:0000256" key="2">
    <source>
        <dbReference type="ARBA" id="ARBA00022908"/>
    </source>
</evidence>
<dbReference type="CDD" id="cd01189">
    <property type="entry name" value="INT_ICEBs1_C_like"/>
    <property type="match status" value="1"/>
</dbReference>
<dbReference type="Pfam" id="PF00589">
    <property type="entry name" value="Phage_integrase"/>
    <property type="match status" value="1"/>
</dbReference>
<dbReference type="InterPro" id="IPR050808">
    <property type="entry name" value="Phage_Integrase"/>
</dbReference>
<dbReference type="Pfam" id="PF14657">
    <property type="entry name" value="Arm-DNA-bind_4"/>
    <property type="match status" value="1"/>
</dbReference>
<dbReference type="InterPro" id="IPR002104">
    <property type="entry name" value="Integrase_catalytic"/>
</dbReference>
<protein>
    <submittedName>
        <fullName evidence="6">Integrase</fullName>
    </submittedName>
</protein>
<dbReference type="STRING" id="417373.GCA_001570685_01317"/>
<organism evidence="6 7">
    <name type="scientific">Limosilactobacillus equigenerosi DSM 18793 = JCM 14505</name>
    <dbReference type="NCBI Taxonomy" id="1423742"/>
    <lineage>
        <taxon>Bacteria</taxon>
        <taxon>Bacillati</taxon>
        <taxon>Bacillota</taxon>
        <taxon>Bacilli</taxon>
        <taxon>Lactobacillales</taxon>
        <taxon>Lactobacillaceae</taxon>
        <taxon>Limosilactobacillus</taxon>
    </lineage>
</organism>
<dbReference type="Proteomes" id="UP000051084">
    <property type="component" value="Unassembled WGS sequence"/>
</dbReference>
<accession>A0A0R1V0K5</accession>
<dbReference type="InterPro" id="IPR013762">
    <property type="entry name" value="Integrase-like_cat_sf"/>
</dbReference>
<name>A0A0R1V0K5_9LACO</name>
<comment type="similarity">
    <text evidence="1">Belongs to the 'phage' integrase family.</text>
</comment>
<dbReference type="Gene3D" id="1.10.443.10">
    <property type="entry name" value="Intergrase catalytic core"/>
    <property type="match status" value="1"/>
</dbReference>